<organism evidence="2 3">
    <name type="scientific">Kocuria subflava</name>
    <dbReference type="NCBI Taxonomy" id="1736139"/>
    <lineage>
        <taxon>Bacteria</taxon>
        <taxon>Bacillati</taxon>
        <taxon>Actinomycetota</taxon>
        <taxon>Actinomycetes</taxon>
        <taxon>Micrococcales</taxon>
        <taxon>Micrococcaceae</taxon>
        <taxon>Kocuria</taxon>
    </lineage>
</organism>
<comment type="caution">
    <text evidence="2">The sequence shown here is derived from an EMBL/GenBank/DDBJ whole genome shotgun (WGS) entry which is preliminary data.</text>
</comment>
<feature type="domain" description="GP-PDE" evidence="1">
    <location>
        <begin position="15"/>
        <end position="279"/>
    </location>
</feature>
<dbReference type="InterPro" id="IPR030395">
    <property type="entry name" value="GP_PDE_dom"/>
</dbReference>
<dbReference type="GO" id="GO:0006629">
    <property type="term" value="P:lipid metabolic process"/>
    <property type="evidence" value="ECO:0007669"/>
    <property type="project" value="InterPro"/>
</dbReference>
<dbReference type="GO" id="GO:0008081">
    <property type="term" value="F:phosphoric diester hydrolase activity"/>
    <property type="evidence" value="ECO:0007669"/>
    <property type="project" value="InterPro"/>
</dbReference>
<sequence>MTAEPGSRRSVTNTHKVLAHRGFAPNGAENTMPAFQAAHDLGCVWIETDVNTTCDGVVLAFHDTTLDRVTQGAGQVNDVRHKDLADLRVAGESPVPTLREVLEALPTMQVNIDVKDEASVTALADLLVEMDAAGRVRIASFSDARRGRTLKALSDRGVRPLSTSAGTTGFVAAMVVFNTVPAAWPVVHRVLARWVPPFDSIQMPMYLGWILPKVKKIPKIGRRLGWTRLATQRFLDAAHRYGKDVHVWTVNSPKDMQSLMEMGYDGLVTDRADVALAVVGGLWPPGSHGQKDPMSESPC</sequence>
<dbReference type="PROSITE" id="PS51704">
    <property type="entry name" value="GP_PDE"/>
    <property type="match status" value="1"/>
</dbReference>
<evidence type="ECO:0000313" key="2">
    <source>
        <dbReference type="EMBL" id="NKE09328.1"/>
    </source>
</evidence>
<gene>
    <name evidence="2" type="ORF">GTW58_05100</name>
</gene>
<evidence type="ECO:0000313" key="3">
    <source>
        <dbReference type="Proteomes" id="UP000521379"/>
    </source>
</evidence>
<dbReference type="RefSeq" id="WP_119932666.1">
    <property type="nucleotide sequence ID" value="NZ_JAAVUN010000007.1"/>
</dbReference>
<dbReference type="Pfam" id="PF03009">
    <property type="entry name" value="GDPD"/>
    <property type="match status" value="1"/>
</dbReference>
<dbReference type="AlphaFoldDB" id="A0A846TJH1"/>
<protein>
    <submittedName>
        <fullName evidence="2">Esterase</fullName>
    </submittedName>
</protein>
<proteinExistence type="predicted"/>
<name>A0A846TJH1_9MICC</name>
<dbReference type="EMBL" id="JAAVUN010000007">
    <property type="protein sequence ID" value="NKE09328.1"/>
    <property type="molecule type" value="Genomic_DNA"/>
</dbReference>
<evidence type="ECO:0000259" key="1">
    <source>
        <dbReference type="PROSITE" id="PS51704"/>
    </source>
</evidence>
<dbReference type="InterPro" id="IPR017946">
    <property type="entry name" value="PLC-like_Pdiesterase_TIM-brl"/>
</dbReference>
<keyword evidence="3" id="KW-1185">Reference proteome</keyword>
<dbReference type="PANTHER" id="PTHR43805:SF1">
    <property type="entry name" value="GP-PDE DOMAIN-CONTAINING PROTEIN"/>
    <property type="match status" value="1"/>
</dbReference>
<dbReference type="SUPFAM" id="SSF51695">
    <property type="entry name" value="PLC-like phosphodiesterases"/>
    <property type="match status" value="1"/>
</dbReference>
<dbReference type="Proteomes" id="UP000521379">
    <property type="component" value="Unassembled WGS sequence"/>
</dbReference>
<dbReference type="Gene3D" id="3.20.20.190">
    <property type="entry name" value="Phosphatidylinositol (PI) phosphodiesterase"/>
    <property type="match status" value="1"/>
</dbReference>
<accession>A0A846TJH1</accession>
<reference evidence="2 3" key="1">
    <citation type="submission" date="2020-02" db="EMBL/GenBank/DDBJ databases">
        <authorList>
            <person name="Sun Q."/>
        </authorList>
    </citation>
    <scope>NUCLEOTIDE SEQUENCE [LARGE SCALE GENOMIC DNA]</scope>
    <source>
        <strain evidence="2 3">YIM 13062</strain>
    </source>
</reference>
<dbReference type="PANTHER" id="PTHR43805">
    <property type="entry name" value="GLYCEROPHOSPHORYL DIESTER PHOSPHODIESTERASE"/>
    <property type="match status" value="1"/>
</dbReference>